<dbReference type="EMBL" id="MZ130500">
    <property type="protein sequence ID" value="QWM91465.1"/>
    <property type="molecule type" value="Genomic_DNA"/>
</dbReference>
<reference evidence="1 2" key="1">
    <citation type="submission" date="2021-04" db="EMBL/GenBank/DDBJ databases">
        <authorList>
            <person name="Shkoporov A.N."/>
            <person name="Stockdale S.R."/>
            <person name="Guerin E."/>
            <person name="Ross R.P."/>
            <person name="Hill C."/>
        </authorList>
    </citation>
    <scope>NUCLEOTIDE SEQUENCE [LARGE SCALE GENOMIC DNA]</scope>
    <source>
        <strain evidence="2">cr23_1</strain>
    </source>
</reference>
<evidence type="ECO:0008006" key="3">
    <source>
        <dbReference type="Google" id="ProtNLM"/>
    </source>
</evidence>
<protein>
    <recommendedName>
        <fullName evidence="3">Phage protein</fullName>
    </recommendedName>
</protein>
<dbReference type="KEGG" id="vg:75687924"/>
<organism evidence="1 2">
    <name type="scientific">uncultured phage cr23_1</name>
    <dbReference type="NCBI Taxonomy" id="2986419"/>
    <lineage>
        <taxon>Viruses</taxon>
        <taxon>Duplodnaviria</taxon>
        <taxon>Heunggongvirae</taxon>
        <taxon>Uroviricota</taxon>
        <taxon>Caudoviricetes</taxon>
        <taxon>Crassvirales</taxon>
        <taxon>Suoliviridae</taxon>
        <taxon>Uncouvirinae</taxon>
        <taxon>Aurodevirus</taxon>
        <taxon>Aurodevirus hiberniae</taxon>
    </lineage>
</organism>
<evidence type="ECO:0000313" key="1">
    <source>
        <dbReference type="EMBL" id="QWM91465.1"/>
    </source>
</evidence>
<dbReference type="RefSeq" id="YP_010510405.1">
    <property type="nucleotide sequence ID" value="NC_067218.1"/>
</dbReference>
<dbReference type="Proteomes" id="UP000828083">
    <property type="component" value="Segment"/>
</dbReference>
<proteinExistence type="predicted"/>
<dbReference type="GeneID" id="75687924"/>
<accession>A0AAE7V466</accession>
<name>A0AAE7V466_9CAUD</name>
<gene>
    <name evidence="1" type="primary">gp_78139</name>
</gene>
<keyword evidence="2" id="KW-1185">Reference proteome</keyword>
<sequence>MIVEYRPSVEGLKNIYSKLLTLGGTIDIPEVGIMTIEYDNSVRDKVIDSYMEDGETKGMAQYIVDYFEYIYGL</sequence>
<evidence type="ECO:0000313" key="2">
    <source>
        <dbReference type="Proteomes" id="UP000828083"/>
    </source>
</evidence>